<dbReference type="EMBL" id="JACSPP010000002">
    <property type="protein sequence ID" value="MBD8039053.1"/>
    <property type="molecule type" value="Genomic_DNA"/>
</dbReference>
<protein>
    <submittedName>
        <fullName evidence="1">Uncharacterized protein</fullName>
    </submittedName>
</protein>
<keyword evidence="2" id="KW-1185">Reference proteome</keyword>
<dbReference type="RefSeq" id="WP_022038960.1">
    <property type="nucleotide sequence ID" value="NZ_JACSPP010000002.1"/>
</dbReference>
<comment type="caution">
    <text evidence="1">The sequence shown here is derived from an EMBL/GenBank/DDBJ whole genome shotgun (WGS) entry which is preliminary data.</text>
</comment>
<accession>A0ABR8Y4J2</accession>
<evidence type="ECO:0000313" key="2">
    <source>
        <dbReference type="Proteomes" id="UP000620874"/>
    </source>
</evidence>
<name>A0ABR8Y4J2_9BACT</name>
<organism evidence="1 2">
    <name type="scientific">Phocaeicola intestinalis</name>
    <dbReference type="NCBI Taxonomy" id="2762212"/>
    <lineage>
        <taxon>Bacteria</taxon>
        <taxon>Pseudomonadati</taxon>
        <taxon>Bacteroidota</taxon>
        <taxon>Bacteroidia</taxon>
        <taxon>Bacteroidales</taxon>
        <taxon>Bacteroidaceae</taxon>
        <taxon>Phocaeicola</taxon>
    </lineage>
</organism>
<sequence>MRRVATHRVYQVNTGDWLSFPVLELDEAGNVVRIYPLAEEISHTEWLPGMIFVSPFFIERKGSEPFSVFFHRLNQEVACLPVSSLSCRAYWLTSFNLSALEFTSESRIIAL</sequence>
<evidence type="ECO:0000313" key="1">
    <source>
        <dbReference type="EMBL" id="MBD8039053.1"/>
    </source>
</evidence>
<gene>
    <name evidence="1" type="ORF">H9625_01070</name>
</gene>
<dbReference type="Proteomes" id="UP000620874">
    <property type="component" value="Unassembled WGS sequence"/>
</dbReference>
<reference evidence="1 2" key="1">
    <citation type="submission" date="2020-08" db="EMBL/GenBank/DDBJ databases">
        <title>A Genomic Blueprint of the Chicken Gut Microbiome.</title>
        <authorList>
            <person name="Gilroy R."/>
            <person name="Ravi A."/>
            <person name="Getino M."/>
            <person name="Pursley I."/>
            <person name="Horton D.L."/>
            <person name="Alikhan N.-F."/>
            <person name="Baker D."/>
            <person name="Gharbi K."/>
            <person name="Hall N."/>
            <person name="Watson M."/>
            <person name="Adriaenssens E.M."/>
            <person name="Foster-Nyarko E."/>
            <person name="Jarju S."/>
            <person name="Secka A."/>
            <person name="Antonio M."/>
            <person name="Oren A."/>
            <person name="Chaudhuri R."/>
            <person name="La Ragione R.M."/>
            <person name="Hildebrand F."/>
            <person name="Pallen M.J."/>
        </authorList>
    </citation>
    <scope>NUCLEOTIDE SEQUENCE [LARGE SCALE GENOMIC DNA]</scope>
    <source>
        <strain evidence="1 2">Sa1CVN1</strain>
    </source>
</reference>
<proteinExistence type="predicted"/>